<evidence type="ECO:0000256" key="1">
    <source>
        <dbReference type="SAM" id="Phobius"/>
    </source>
</evidence>
<sequence length="72" mass="8040">MRDSVQTSCRGWRNKQEEHLLSLMASFLLSLLSLFSSLSILLLLLPLLLSGLTTSSPQARVPIPLFLPNNFL</sequence>
<keyword evidence="1" id="KW-0472">Membrane</keyword>
<keyword evidence="3" id="KW-1185">Reference proteome</keyword>
<dbReference type="AlphaFoldDB" id="A0AAN8ZQ83"/>
<feature type="transmembrane region" description="Helical" evidence="1">
    <location>
        <begin position="20"/>
        <end position="49"/>
    </location>
</feature>
<dbReference type="EMBL" id="JBAMMX010000004">
    <property type="protein sequence ID" value="KAK6941940.1"/>
    <property type="molecule type" value="Genomic_DNA"/>
</dbReference>
<evidence type="ECO:0000313" key="3">
    <source>
        <dbReference type="Proteomes" id="UP001370490"/>
    </source>
</evidence>
<name>A0AAN8ZQ83_9MAGN</name>
<dbReference type="Proteomes" id="UP001370490">
    <property type="component" value="Unassembled WGS sequence"/>
</dbReference>
<accession>A0AAN8ZQ83</accession>
<reference evidence="2 3" key="1">
    <citation type="submission" date="2023-12" db="EMBL/GenBank/DDBJ databases">
        <title>A high-quality genome assembly for Dillenia turbinata (Dilleniales).</title>
        <authorList>
            <person name="Chanderbali A."/>
        </authorList>
    </citation>
    <scope>NUCLEOTIDE SEQUENCE [LARGE SCALE GENOMIC DNA]</scope>
    <source>
        <strain evidence="2">LSX21</strain>
        <tissue evidence="2">Leaf</tissue>
    </source>
</reference>
<comment type="caution">
    <text evidence="2">The sequence shown here is derived from an EMBL/GenBank/DDBJ whole genome shotgun (WGS) entry which is preliminary data.</text>
</comment>
<evidence type="ECO:0000313" key="2">
    <source>
        <dbReference type="EMBL" id="KAK6941940.1"/>
    </source>
</evidence>
<keyword evidence="1" id="KW-0812">Transmembrane</keyword>
<keyword evidence="1" id="KW-1133">Transmembrane helix</keyword>
<proteinExistence type="predicted"/>
<protein>
    <submittedName>
        <fullName evidence="2">Uncharacterized protein</fullName>
    </submittedName>
</protein>
<gene>
    <name evidence="2" type="ORF">RJ641_027317</name>
</gene>
<organism evidence="2 3">
    <name type="scientific">Dillenia turbinata</name>
    <dbReference type="NCBI Taxonomy" id="194707"/>
    <lineage>
        <taxon>Eukaryota</taxon>
        <taxon>Viridiplantae</taxon>
        <taxon>Streptophyta</taxon>
        <taxon>Embryophyta</taxon>
        <taxon>Tracheophyta</taxon>
        <taxon>Spermatophyta</taxon>
        <taxon>Magnoliopsida</taxon>
        <taxon>eudicotyledons</taxon>
        <taxon>Gunneridae</taxon>
        <taxon>Pentapetalae</taxon>
        <taxon>Dilleniales</taxon>
        <taxon>Dilleniaceae</taxon>
        <taxon>Dillenia</taxon>
    </lineage>
</organism>